<name>A0A6J5RB24_9CAUD</name>
<gene>
    <name evidence="1" type="ORF">UFOVP1229_124</name>
</gene>
<dbReference type="EMBL" id="LR797178">
    <property type="protein sequence ID" value="CAB4191756.1"/>
    <property type="molecule type" value="Genomic_DNA"/>
</dbReference>
<sequence length="171" mass="20134">MTKPKPMQTHGLFDETWHPPVSRSKFVTYTKDDEHWLRPMGLGHVKKTIRNLFDVRLNDRTLVGYVDIDPTKSDCPWLQLPMILPSSVYDDPMLAPGRREYRRVTMYVELLRVRVSDMQLFSCWTLESALDASLLVQVGFITLIGEDNLHRWSSELRRKHCARQERFCSLR</sequence>
<accession>A0A6J5RB24</accession>
<reference evidence="1" key="1">
    <citation type="submission" date="2020-05" db="EMBL/GenBank/DDBJ databases">
        <authorList>
            <person name="Chiriac C."/>
            <person name="Salcher M."/>
            <person name="Ghai R."/>
            <person name="Kavagutti S V."/>
        </authorList>
    </citation>
    <scope>NUCLEOTIDE SEQUENCE</scope>
</reference>
<evidence type="ECO:0000313" key="1">
    <source>
        <dbReference type="EMBL" id="CAB4191756.1"/>
    </source>
</evidence>
<proteinExistence type="predicted"/>
<protein>
    <submittedName>
        <fullName evidence="1">Uncharacterized protein</fullName>
    </submittedName>
</protein>
<organism evidence="1">
    <name type="scientific">uncultured Caudovirales phage</name>
    <dbReference type="NCBI Taxonomy" id="2100421"/>
    <lineage>
        <taxon>Viruses</taxon>
        <taxon>Duplodnaviria</taxon>
        <taxon>Heunggongvirae</taxon>
        <taxon>Uroviricota</taxon>
        <taxon>Caudoviricetes</taxon>
        <taxon>Peduoviridae</taxon>
        <taxon>Maltschvirus</taxon>
        <taxon>Maltschvirus maltsch</taxon>
    </lineage>
</organism>